<evidence type="ECO:0000313" key="3">
    <source>
        <dbReference type="Proteomes" id="UP000233556"/>
    </source>
</evidence>
<feature type="compositionally biased region" description="Basic and acidic residues" evidence="1">
    <location>
        <begin position="14"/>
        <end position="30"/>
    </location>
</feature>
<dbReference type="EMBL" id="KZ505679">
    <property type="protein sequence ID" value="PKU47392.1"/>
    <property type="molecule type" value="Genomic_DNA"/>
</dbReference>
<feature type="region of interest" description="Disordered" evidence="1">
    <location>
        <begin position="1"/>
        <end position="39"/>
    </location>
</feature>
<evidence type="ECO:0000256" key="1">
    <source>
        <dbReference type="SAM" id="MobiDB-lite"/>
    </source>
</evidence>
<name>A0A2I0UMX0_LIMLA</name>
<keyword evidence="3" id="KW-1185">Reference proteome</keyword>
<evidence type="ECO:0000313" key="2">
    <source>
        <dbReference type="EMBL" id="PKU47392.1"/>
    </source>
</evidence>
<reference evidence="3" key="2">
    <citation type="submission" date="2017-12" db="EMBL/GenBank/DDBJ databases">
        <title>Genome sequence of the Bar-tailed Godwit (Limosa lapponica baueri).</title>
        <authorList>
            <person name="Lima N.C.B."/>
            <person name="Parody-Merino A.M."/>
            <person name="Battley P.F."/>
            <person name="Fidler A.E."/>
            <person name="Prosdocimi F."/>
        </authorList>
    </citation>
    <scope>NUCLEOTIDE SEQUENCE [LARGE SCALE GENOMIC DNA]</scope>
</reference>
<gene>
    <name evidence="2" type="ORF">llap_2294</name>
</gene>
<sequence length="99" mass="10450">MNQYRLGADLLKSSSEEKGSSGGQQDDHEPAMCPCGQEGRWHPGVHQEECDQQVEGGYSPPLLCPGEAASGVLCPVLGFPVQEGQATAGEGTAEDYKDD</sequence>
<dbReference type="Proteomes" id="UP000233556">
    <property type="component" value="Unassembled WGS sequence"/>
</dbReference>
<accession>A0A2I0UMX0</accession>
<dbReference type="OrthoDB" id="6764170at2759"/>
<dbReference type="AlphaFoldDB" id="A0A2I0UMX0"/>
<organism evidence="2 3">
    <name type="scientific">Limosa lapponica baueri</name>
    <dbReference type="NCBI Taxonomy" id="1758121"/>
    <lineage>
        <taxon>Eukaryota</taxon>
        <taxon>Metazoa</taxon>
        <taxon>Chordata</taxon>
        <taxon>Craniata</taxon>
        <taxon>Vertebrata</taxon>
        <taxon>Euteleostomi</taxon>
        <taxon>Archelosauria</taxon>
        <taxon>Archosauria</taxon>
        <taxon>Dinosauria</taxon>
        <taxon>Saurischia</taxon>
        <taxon>Theropoda</taxon>
        <taxon>Coelurosauria</taxon>
        <taxon>Aves</taxon>
        <taxon>Neognathae</taxon>
        <taxon>Neoaves</taxon>
        <taxon>Charadriiformes</taxon>
        <taxon>Scolopacidae</taxon>
        <taxon>Limosa</taxon>
    </lineage>
</organism>
<proteinExistence type="predicted"/>
<reference evidence="3" key="1">
    <citation type="submission" date="2017-11" db="EMBL/GenBank/DDBJ databases">
        <authorList>
            <person name="Lima N.C."/>
            <person name="Parody-Merino A.M."/>
            <person name="Battley P.F."/>
            <person name="Fidler A.E."/>
            <person name="Prosdocimi F."/>
        </authorList>
    </citation>
    <scope>NUCLEOTIDE SEQUENCE [LARGE SCALE GENOMIC DNA]</scope>
</reference>
<protein>
    <submittedName>
        <fullName evidence="2">Uncharacterized protein</fullName>
    </submittedName>
</protein>